<evidence type="ECO:0000256" key="3">
    <source>
        <dbReference type="ARBA" id="ARBA00022750"/>
    </source>
</evidence>
<name>A0A1D8NAH3_YARLL</name>
<dbReference type="InterPro" id="IPR033121">
    <property type="entry name" value="PEPTIDASE_A1"/>
</dbReference>
<dbReference type="PROSITE" id="PS51767">
    <property type="entry name" value="PEPTIDASE_A1"/>
    <property type="match status" value="1"/>
</dbReference>
<dbReference type="KEGG" id="yli:7009445"/>
<proteinExistence type="inferred from homology"/>
<dbReference type="Pfam" id="PF00026">
    <property type="entry name" value="Asp"/>
    <property type="match status" value="1"/>
</dbReference>
<feature type="active site" evidence="4">
    <location>
        <position position="49"/>
    </location>
</feature>
<dbReference type="GO" id="GO:0004190">
    <property type="term" value="F:aspartic-type endopeptidase activity"/>
    <property type="evidence" value="ECO:0007669"/>
    <property type="project" value="UniProtKB-KW"/>
</dbReference>
<reference evidence="8 9" key="1">
    <citation type="journal article" date="2016" name="PLoS ONE">
        <title>Sequence Assembly of Yarrowia lipolytica Strain W29/CLIB89 Shows Transposable Element Diversity.</title>
        <authorList>
            <person name="Magnan C."/>
            <person name="Yu J."/>
            <person name="Chang I."/>
            <person name="Jahn E."/>
            <person name="Kanomata Y."/>
            <person name="Wu J."/>
            <person name="Zeller M."/>
            <person name="Oakes M."/>
            <person name="Baldi P."/>
            <person name="Sandmeyer S."/>
        </authorList>
    </citation>
    <scope>NUCLEOTIDE SEQUENCE [LARGE SCALE GENOMIC DNA]</scope>
    <source>
        <strain evidence="9">CLIB89(W29)</strain>
    </source>
</reference>
<evidence type="ECO:0000256" key="1">
    <source>
        <dbReference type="ARBA" id="ARBA00007447"/>
    </source>
</evidence>
<dbReference type="InterPro" id="IPR021109">
    <property type="entry name" value="Peptidase_aspartic_dom_sf"/>
</dbReference>
<evidence type="ECO:0000256" key="5">
    <source>
        <dbReference type="RuleBase" id="RU000454"/>
    </source>
</evidence>
<feature type="domain" description="Peptidase A1" evidence="7">
    <location>
        <begin position="31"/>
        <end position="356"/>
    </location>
</feature>
<keyword evidence="5" id="KW-0645">Protease</keyword>
<feature type="chain" id="PRO_5030026668" description="Peptidase A1 domain-containing protein" evidence="6">
    <location>
        <begin position="17"/>
        <end position="411"/>
    </location>
</feature>
<feature type="signal peptide" evidence="6">
    <location>
        <begin position="1"/>
        <end position="16"/>
    </location>
</feature>
<comment type="similarity">
    <text evidence="1 5">Belongs to the peptidase A1 family.</text>
</comment>
<evidence type="ECO:0000256" key="2">
    <source>
        <dbReference type="ARBA" id="ARBA00022729"/>
    </source>
</evidence>
<evidence type="ECO:0000259" key="7">
    <source>
        <dbReference type="PROSITE" id="PS51767"/>
    </source>
</evidence>
<keyword evidence="3 5" id="KW-0064">Aspartyl protease</keyword>
<evidence type="ECO:0000256" key="4">
    <source>
        <dbReference type="PIRSR" id="PIRSR601461-1"/>
    </source>
</evidence>
<dbReference type="PROSITE" id="PS00141">
    <property type="entry name" value="ASP_PROTEASE"/>
    <property type="match status" value="1"/>
</dbReference>
<dbReference type="PANTHER" id="PTHR47966">
    <property type="entry name" value="BETA-SITE APP-CLEAVING ENZYME, ISOFORM A-RELATED"/>
    <property type="match status" value="1"/>
</dbReference>
<protein>
    <recommendedName>
        <fullName evidence="7">Peptidase A1 domain-containing protein</fullName>
    </recommendedName>
</protein>
<keyword evidence="5" id="KW-0378">Hydrolase</keyword>
<dbReference type="InterPro" id="IPR001461">
    <property type="entry name" value="Aspartic_peptidase_A1"/>
</dbReference>
<dbReference type="PANTHER" id="PTHR47966:SF65">
    <property type="entry name" value="ASPARTIC-TYPE ENDOPEPTIDASE"/>
    <property type="match status" value="1"/>
</dbReference>
<dbReference type="VEuPathDB" id="FungiDB:YALI0_C10135g"/>
<dbReference type="PRINTS" id="PR00792">
    <property type="entry name" value="PEPSIN"/>
</dbReference>
<evidence type="ECO:0000313" key="9">
    <source>
        <dbReference type="Proteomes" id="UP000182444"/>
    </source>
</evidence>
<organism evidence="8 9">
    <name type="scientific">Yarrowia lipolytica</name>
    <name type="common">Candida lipolytica</name>
    <dbReference type="NCBI Taxonomy" id="4952"/>
    <lineage>
        <taxon>Eukaryota</taxon>
        <taxon>Fungi</taxon>
        <taxon>Dikarya</taxon>
        <taxon>Ascomycota</taxon>
        <taxon>Saccharomycotina</taxon>
        <taxon>Dipodascomycetes</taxon>
        <taxon>Dipodascales</taxon>
        <taxon>Dipodascales incertae sedis</taxon>
        <taxon>Yarrowia</taxon>
    </lineage>
</organism>
<keyword evidence="2 6" id="KW-0732">Signal</keyword>
<accession>A0A1D8NAH3</accession>
<dbReference type="RefSeq" id="XP_002143030.3">
    <property type="nucleotide sequence ID" value="XM_002142994.3"/>
</dbReference>
<dbReference type="Gene3D" id="2.40.70.10">
    <property type="entry name" value="Acid Proteases"/>
    <property type="match status" value="2"/>
</dbReference>
<dbReference type="EMBL" id="CP017555">
    <property type="protein sequence ID" value="AOW02624.1"/>
    <property type="molecule type" value="Genomic_DNA"/>
</dbReference>
<dbReference type="Proteomes" id="UP000182444">
    <property type="component" value="Chromosome 1C"/>
</dbReference>
<feature type="active site" evidence="4">
    <location>
        <position position="245"/>
    </location>
</feature>
<dbReference type="VEuPathDB" id="FungiDB:YALI1_C14228g"/>
<dbReference type="AlphaFoldDB" id="A0A1D8NAH3"/>
<evidence type="ECO:0000256" key="6">
    <source>
        <dbReference type="SAM" id="SignalP"/>
    </source>
</evidence>
<dbReference type="GeneID" id="7009445"/>
<gene>
    <name evidence="8" type="ORF">YALI1_C14228g</name>
</gene>
<dbReference type="SUPFAM" id="SSF50630">
    <property type="entry name" value="Acid proteases"/>
    <property type="match status" value="1"/>
</dbReference>
<dbReference type="eggNOG" id="KOG1339">
    <property type="taxonomic scope" value="Eukaryota"/>
</dbReference>
<evidence type="ECO:0000313" key="8">
    <source>
        <dbReference type="EMBL" id="AOW02624.1"/>
    </source>
</evidence>
<sequence>MIQLLTLASLAPASLLEAPIGYHQVAGQNFNTVKLSVGSPAQSLTLVLDTGSSDTWMPAPNVSGALDSFDPTKSSTFAYRQPQQYFAMRYGDGAYAGGHWGSDTVSVGAAEVSGMSVAVVVDTNTEIGTFGLGPPELSSSLIPKFNQPTFSYDSFMDLLGRSSGGLSESSQSIFLDSARSTMVFSTWLAGSERTGVLTFGGYDKSRYHGELNWVPIVSGIHYQVQSETIAVNGDIYSHPGIYHIDTGAESLHLPQKLFELVVRQFGGAVTAGGMIPCNSSLPEGSITFRFGHGYISVPLSDLVNPLTFGGKPARDELDREICRFGAQPSSALVLGGAFLRSAYVVFDWEKQRIGLAQAKTTVGDSRDFVVVKRGLKGANSSTMGLPLQANEARGVDRSGLLMVVGMLFLFM</sequence>
<dbReference type="GO" id="GO:0006508">
    <property type="term" value="P:proteolysis"/>
    <property type="evidence" value="ECO:0007669"/>
    <property type="project" value="UniProtKB-KW"/>
</dbReference>
<dbReference type="FunFam" id="2.40.70.10:FF:000268">
    <property type="entry name" value="Aspartic peptidase domain-containing protein"/>
    <property type="match status" value="1"/>
</dbReference>
<dbReference type="InterPro" id="IPR001969">
    <property type="entry name" value="Aspartic_peptidase_AS"/>
</dbReference>